<dbReference type="SUPFAM" id="SSF53098">
    <property type="entry name" value="Ribonuclease H-like"/>
    <property type="match status" value="1"/>
</dbReference>
<dbReference type="Proteomes" id="UP000075243">
    <property type="component" value="Unassembled WGS sequence"/>
</dbReference>
<sequence>MVNFMKARFNLQNCLICNGSYFHVRCSAHILNLIVQEGLGVISGALKKIRESIKFVRGSKARKIAFKECVLQVRSIDTKVGLRMDVPTRWNSTYVMLDGGTKYKCAFGCLAIRDRNYVHYPSDDEWNRAARRCEFLKPFFVMTNLISDSTYPTSNQYFMQVWKIEKLLCEFVMC</sequence>
<dbReference type="AlphaFoldDB" id="A0A151R9D1"/>
<evidence type="ECO:0000313" key="2">
    <source>
        <dbReference type="Proteomes" id="UP000075243"/>
    </source>
</evidence>
<dbReference type="PANTHER" id="PTHR23272">
    <property type="entry name" value="BED FINGER-RELATED"/>
    <property type="match status" value="1"/>
</dbReference>
<reference evidence="1" key="1">
    <citation type="journal article" date="2012" name="Nat. Biotechnol.">
        <title>Draft genome sequence of pigeonpea (Cajanus cajan), an orphan legume crop of resource-poor farmers.</title>
        <authorList>
            <person name="Varshney R.K."/>
            <person name="Chen W."/>
            <person name="Li Y."/>
            <person name="Bharti A.K."/>
            <person name="Saxena R.K."/>
            <person name="Schlueter J.A."/>
            <person name="Donoghue M.T."/>
            <person name="Azam S."/>
            <person name="Fan G."/>
            <person name="Whaley A.M."/>
            <person name="Farmer A.D."/>
            <person name="Sheridan J."/>
            <person name="Iwata A."/>
            <person name="Tuteja R."/>
            <person name="Penmetsa R.V."/>
            <person name="Wu W."/>
            <person name="Upadhyaya H.D."/>
            <person name="Yang S.P."/>
            <person name="Shah T."/>
            <person name="Saxena K.B."/>
            <person name="Michael T."/>
            <person name="McCombie W.R."/>
            <person name="Yang B."/>
            <person name="Zhang G."/>
            <person name="Yang H."/>
            <person name="Wang J."/>
            <person name="Spillane C."/>
            <person name="Cook D.R."/>
            <person name="May G.D."/>
            <person name="Xu X."/>
            <person name="Jackson S.A."/>
        </authorList>
    </citation>
    <scope>NUCLEOTIDE SEQUENCE [LARGE SCALE GENOMIC DNA]</scope>
</reference>
<dbReference type="EMBL" id="KQ483933">
    <property type="protein sequence ID" value="KYP39151.1"/>
    <property type="molecule type" value="Genomic_DNA"/>
</dbReference>
<dbReference type="OMA" id="NCLICNG"/>
<dbReference type="InterPro" id="IPR012337">
    <property type="entry name" value="RNaseH-like_sf"/>
</dbReference>
<keyword evidence="2" id="KW-1185">Reference proteome</keyword>
<organism evidence="1 2">
    <name type="scientific">Cajanus cajan</name>
    <name type="common">Pigeon pea</name>
    <name type="synonym">Cajanus indicus</name>
    <dbReference type="NCBI Taxonomy" id="3821"/>
    <lineage>
        <taxon>Eukaryota</taxon>
        <taxon>Viridiplantae</taxon>
        <taxon>Streptophyta</taxon>
        <taxon>Embryophyta</taxon>
        <taxon>Tracheophyta</taxon>
        <taxon>Spermatophyta</taxon>
        <taxon>Magnoliopsida</taxon>
        <taxon>eudicotyledons</taxon>
        <taxon>Gunneridae</taxon>
        <taxon>Pentapetalae</taxon>
        <taxon>rosids</taxon>
        <taxon>fabids</taxon>
        <taxon>Fabales</taxon>
        <taxon>Fabaceae</taxon>
        <taxon>Papilionoideae</taxon>
        <taxon>50 kb inversion clade</taxon>
        <taxon>NPAAA clade</taxon>
        <taxon>indigoferoid/millettioid clade</taxon>
        <taxon>Phaseoleae</taxon>
        <taxon>Cajanus</taxon>
    </lineage>
</organism>
<dbReference type="PANTHER" id="PTHR23272:SF166">
    <property type="entry name" value="ZINC FINGER BED DOMAIN-CONTAINING PROTEIN RICESLEEPER 2-LIKE ISOFORM X1"/>
    <property type="match status" value="1"/>
</dbReference>
<name>A0A151R9D1_CAJCA</name>
<accession>A0A151R9D1</accession>
<gene>
    <name evidence="1" type="ORF">KK1_039549</name>
</gene>
<evidence type="ECO:0000313" key="1">
    <source>
        <dbReference type="EMBL" id="KYP39151.1"/>
    </source>
</evidence>
<proteinExistence type="predicted"/>
<protein>
    <submittedName>
        <fullName evidence="1">AC transposase</fullName>
    </submittedName>
</protein>
<dbReference type="Gramene" id="C.cajan_38175.t">
    <property type="protein sequence ID" value="C.cajan_38175.t.cds1"/>
    <property type="gene ID" value="C.cajan_38175"/>
</dbReference>